<gene>
    <name evidence="2" type="ORF">RVF87_07750</name>
</gene>
<evidence type="ECO:0000313" key="3">
    <source>
        <dbReference type="Proteomes" id="UP001479933"/>
    </source>
</evidence>
<keyword evidence="3" id="KW-1185">Reference proteome</keyword>
<feature type="transmembrane region" description="Helical" evidence="1">
    <location>
        <begin position="6"/>
        <end position="31"/>
    </location>
</feature>
<dbReference type="EMBL" id="CP136137">
    <property type="protein sequence ID" value="WYY08936.1"/>
    <property type="molecule type" value="Genomic_DNA"/>
</dbReference>
<dbReference type="Proteomes" id="UP001479933">
    <property type="component" value="Chromosome"/>
</dbReference>
<feature type="transmembrane region" description="Helical" evidence="1">
    <location>
        <begin position="85"/>
        <end position="106"/>
    </location>
</feature>
<sequence>MSIVSTVIAVLALVLAAGSLGIGVAGLTGALRRNRWAGVRSPETLRSDEAFTVANKVAAPGYLGAGAILAATGVIGLFVGAWGFLFALFGIIVALLVISAAGGMALQAARAVPAPHTGGCCSSDTGSGCADSSASSCSAETDTAVDPADDCGESSCGTCALSGMCLSEDNPARHTV</sequence>
<feature type="transmembrane region" description="Helical" evidence="1">
    <location>
        <begin position="61"/>
        <end position="79"/>
    </location>
</feature>
<dbReference type="RefSeq" id="WP_066169952.1">
    <property type="nucleotide sequence ID" value="NZ_CP136137.1"/>
</dbReference>
<keyword evidence="1" id="KW-0472">Membrane</keyword>
<evidence type="ECO:0000256" key="1">
    <source>
        <dbReference type="SAM" id="Phobius"/>
    </source>
</evidence>
<dbReference type="InterPro" id="IPR025962">
    <property type="entry name" value="SdpI/YhfL"/>
</dbReference>
<organism evidence="2 3">
    <name type="scientific">Gordonia hydrophobica</name>
    <dbReference type="NCBI Taxonomy" id="40516"/>
    <lineage>
        <taxon>Bacteria</taxon>
        <taxon>Bacillati</taxon>
        <taxon>Actinomycetota</taxon>
        <taxon>Actinomycetes</taxon>
        <taxon>Mycobacteriales</taxon>
        <taxon>Gordoniaceae</taxon>
        <taxon>Gordonia</taxon>
    </lineage>
</organism>
<keyword evidence="1" id="KW-1133">Transmembrane helix</keyword>
<keyword evidence="1" id="KW-0812">Transmembrane</keyword>
<reference evidence="2 3" key="1">
    <citation type="journal article" date="2023" name="Virus Evol.">
        <title>Computational host range prediction-The good, the bad, and the ugly.</title>
        <authorList>
            <person name="Howell A.A."/>
            <person name="Versoza C.J."/>
            <person name="Pfeifer S.P."/>
        </authorList>
    </citation>
    <scope>NUCLEOTIDE SEQUENCE [LARGE SCALE GENOMIC DNA]</scope>
    <source>
        <strain evidence="2 3">1610/1b</strain>
    </source>
</reference>
<evidence type="ECO:0000313" key="2">
    <source>
        <dbReference type="EMBL" id="WYY08936.1"/>
    </source>
</evidence>
<name>A0ABZ2U7Y8_9ACTN</name>
<proteinExistence type="predicted"/>
<accession>A0ABZ2U7Y8</accession>
<dbReference type="Pfam" id="PF13630">
    <property type="entry name" value="SdpI"/>
    <property type="match status" value="1"/>
</dbReference>
<protein>
    <submittedName>
        <fullName evidence="2">SdpI family protein</fullName>
    </submittedName>
</protein>